<gene>
    <name evidence="1" type="ORF">ACFS1K_17005</name>
</gene>
<sequence>MDQLSSIIMQIREFLSFKIWHTDTVDIAADTLNAIVVSFNLLINDNYGDPLLKSAIRHKIDADFGKHNSGIPFPQRYVFLFSQNLS</sequence>
<protein>
    <submittedName>
        <fullName evidence="1">Uncharacterized protein</fullName>
    </submittedName>
</protein>
<dbReference type="RefSeq" id="WP_251808321.1">
    <property type="nucleotide sequence ID" value="NZ_CP166679.1"/>
</dbReference>
<comment type="caution">
    <text evidence="1">The sequence shown here is derived from an EMBL/GenBank/DDBJ whole genome shotgun (WGS) entry which is preliminary data.</text>
</comment>
<accession>A0ABW5VJJ9</accession>
<evidence type="ECO:0000313" key="2">
    <source>
        <dbReference type="Proteomes" id="UP001597532"/>
    </source>
</evidence>
<dbReference type="Proteomes" id="UP001597532">
    <property type="component" value="Unassembled WGS sequence"/>
</dbReference>
<dbReference type="EMBL" id="JBHUOK010000033">
    <property type="protein sequence ID" value="MFD2791475.1"/>
    <property type="molecule type" value="Genomic_DNA"/>
</dbReference>
<evidence type="ECO:0000313" key="1">
    <source>
        <dbReference type="EMBL" id="MFD2791475.1"/>
    </source>
</evidence>
<name>A0ABW5VJJ9_9FLAO</name>
<reference evidence="2" key="1">
    <citation type="journal article" date="2019" name="Int. J. Syst. Evol. Microbiol.">
        <title>The Global Catalogue of Microorganisms (GCM) 10K type strain sequencing project: providing services to taxonomists for standard genome sequencing and annotation.</title>
        <authorList>
            <consortium name="The Broad Institute Genomics Platform"/>
            <consortium name="The Broad Institute Genome Sequencing Center for Infectious Disease"/>
            <person name="Wu L."/>
            <person name="Ma J."/>
        </authorList>
    </citation>
    <scope>NUCLEOTIDE SEQUENCE [LARGE SCALE GENOMIC DNA]</scope>
    <source>
        <strain evidence="2">KCTC 52924</strain>
    </source>
</reference>
<organism evidence="1 2">
    <name type="scientific">Arenibacter antarcticus</name>
    <dbReference type="NCBI Taxonomy" id="2040469"/>
    <lineage>
        <taxon>Bacteria</taxon>
        <taxon>Pseudomonadati</taxon>
        <taxon>Bacteroidota</taxon>
        <taxon>Flavobacteriia</taxon>
        <taxon>Flavobacteriales</taxon>
        <taxon>Flavobacteriaceae</taxon>
        <taxon>Arenibacter</taxon>
    </lineage>
</organism>
<proteinExistence type="predicted"/>
<keyword evidence="2" id="KW-1185">Reference proteome</keyword>